<sequence>MSDDSILVSAVRINQYLTVASSALYLYDLLLTLDLEVDLLWPAKWTPLKVIYLLQRYLPLINLAIVIALNCKFLDMRIQIKSSDSVFFLTGQFGGVLNPQTCEILFRFSAWSFLVGMTFSEGILMLRTLALWGNSRKFRIALILFSLCCMIPVYLILGLYYRTLTFYSIPSPGMHCFATGQSRLVYLFWVFLTVYDTGIIILTAIPGFRAYRSQAIRHSTLTQVLYRDGILHYAYMLALSALNIVLILNLPADYAIVFLSSMERVTYSVLTSHVVLHLREQAYRTQVVMTSPCSVDVNAEAEFLRSGI</sequence>
<keyword evidence="2" id="KW-1185">Reference proteome</keyword>
<organism evidence="1 2">
    <name type="scientific">Pluteus cervinus</name>
    <dbReference type="NCBI Taxonomy" id="181527"/>
    <lineage>
        <taxon>Eukaryota</taxon>
        <taxon>Fungi</taxon>
        <taxon>Dikarya</taxon>
        <taxon>Basidiomycota</taxon>
        <taxon>Agaricomycotina</taxon>
        <taxon>Agaricomycetes</taxon>
        <taxon>Agaricomycetidae</taxon>
        <taxon>Agaricales</taxon>
        <taxon>Pluteineae</taxon>
        <taxon>Pluteaceae</taxon>
        <taxon>Pluteus</taxon>
    </lineage>
</organism>
<evidence type="ECO:0000313" key="2">
    <source>
        <dbReference type="Proteomes" id="UP000308600"/>
    </source>
</evidence>
<gene>
    <name evidence="1" type="ORF">BDN72DRAFT_848440</name>
</gene>
<proteinExistence type="predicted"/>
<name>A0ACD3AAF9_9AGAR</name>
<dbReference type="EMBL" id="ML208568">
    <property type="protein sequence ID" value="TFK62653.1"/>
    <property type="molecule type" value="Genomic_DNA"/>
</dbReference>
<evidence type="ECO:0000313" key="1">
    <source>
        <dbReference type="EMBL" id="TFK62653.1"/>
    </source>
</evidence>
<reference evidence="1 2" key="1">
    <citation type="journal article" date="2019" name="Nat. Ecol. Evol.">
        <title>Megaphylogeny resolves global patterns of mushroom evolution.</title>
        <authorList>
            <person name="Varga T."/>
            <person name="Krizsan K."/>
            <person name="Foldi C."/>
            <person name="Dima B."/>
            <person name="Sanchez-Garcia M."/>
            <person name="Sanchez-Ramirez S."/>
            <person name="Szollosi G.J."/>
            <person name="Szarkandi J.G."/>
            <person name="Papp V."/>
            <person name="Albert L."/>
            <person name="Andreopoulos W."/>
            <person name="Angelini C."/>
            <person name="Antonin V."/>
            <person name="Barry K.W."/>
            <person name="Bougher N.L."/>
            <person name="Buchanan P."/>
            <person name="Buyck B."/>
            <person name="Bense V."/>
            <person name="Catcheside P."/>
            <person name="Chovatia M."/>
            <person name="Cooper J."/>
            <person name="Damon W."/>
            <person name="Desjardin D."/>
            <person name="Finy P."/>
            <person name="Geml J."/>
            <person name="Haridas S."/>
            <person name="Hughes K."/>
            <person name="Justo A."/>
            <person name="Karasinski D."/>
            <person name="Kautmanova I."/>
            <person name="Kiss B."/>
            <person name="Kocsube S."/>
            <person name="Kotiranta H."/>
            <person name="LaButti K.M."/>
            <person name="Lechner B.E."/>
            <person name="Liimatainen K."/>
            <person name="Lipzen A."/>
            <person name="Lukacs Z."/>
            <person name="Mihaltcheva S."/>
            <person name="Morgado L.N."/>
            <person name="Niskanen T."/>
            <person name="Noordeloos M.E."/>
            <person name="Ohm R.A."/>
            <person name="Ortiz-Santana B."/>
            <person name="Ovrebo C."/>
            <person name="Racz N."/>
            <person name="Riley R."/>
            <person name="Savchenko A."/>
            <person name="Shiryaev A."/>
            <person name="Soop K."/>
            <person name="Spirin V."/>
            <person name="Szebenyi C."/>
            <person name="Tomsovsky M."/>
            <person name="Tulloss R.E."/>
            <person name="Uehling J."/>
            <person name="Grigoriev I.V."/>
            <person name="Vagvolgyi C."/>
            <person name="Papp T."/>
            <person name="Martin F.M."/>
            <person name="Miettinen O."/>
            <person name="Hibbett D.S."/>
            <person name="Nagy L.G."/>
        </authorList>
    </citation>
    <scope>NUCLEOTIDE SEQUENCE [LARGE SCALE GENOMIC DNA]</scope>
    <source>
        <strain evidence="1 2">NL-1719</strain>
    </source>
</reference>
<dbReference type="Proteomes" id="UP000308600">
    <property type="component" value="Unassembled WGS sequence"/>
</dbReference>
<protein>
    <submittedName>
        <fullName evidence="1">Uncharacterized protein</fullName>
    </submittedName>
</protein>
<accession>A0ACD3AAF9</accession>